<keyword evidence="2" id="KW-1185">Reference proteome</keyword>
<gene>
    <name evidence="1" type="ORF">SAMN05660691_00265</name>
</gene>
<dbReference type="STRING" id="173990.SAMN05660691_00265"/>
<accession>A0A1H6JEU5</accession>
<dbReference type="RefSeq" id="WP_177172122.1">
    <property type="nucleotide sequence ID" value="NZ_FNXF01000001.1"/>
</dbReference>
<sequence>MDNSALYIALENAVPGFVAANVVTPGVDERQGIYKELFWLDALLGEDFHCYVEWKEFDPWALANMNKLVPIRQAGITLVTDSLYDKHGAPLGELNYYDDGGFFLPVLQQQLQTANLQLLEICTIQNGKPYLQENPRFICITTDPDKVAQLQHCLQHKGLVLVG</sequence>
<reference evidence="2" key="1">
    <citation type="submission" date="2016-10" db="EMBL/GenBank/DDBJ databases">
        <authorList>
            <person name="Varghese N."/>
            <person name="Submissions S."/>
        </authorList>
    </citation>
    <scope>NUCLEOTIDE SEQUENCE [LARGE SCALE GENOMIC DNA]</scope>
    <source>
        <strain evidence="2">DSM 17616</strain>
    </source>
</reference>
<proteinExistence type="predicted"/>
<dbReference type="Proteomes" id="UP000199371">
    <property type="component" value="Unassembled WGS sequence"/>
</dbReference>
<dbReference type="AlphaFoldDB" id="A0A1H6JEU5"/>
<evidence type="ECO:0000313" key="1">
    <source>
        <dbReference type="EMBL" id="SEH57590.1"/>
    </source>
</evidence>
<evidence type="ECO:0000313" key="2">
    <source>
        <dbReference type="Proteomes" id="UP000199371"/>
    </source>
</evidence>
<organism evidence="1 2">
    <name type="scientific">Rheinheimera pacifica</name>
    <dbReference type="NCBI Taxonomy" id="173990"/>
    <lineage>
        <taxon>Bacteria</taxon>
        <taxon>Pseudomonadati</taxon>
        <taxon>Pseudomonadota</taxon>
        <taxon>Gammaproteobacteria</taxon>
        <taxon>Chromatiales</taxon>
        <taxon>Chromatiaceae</taxon>
        <taxon>Rheinheimera</taxon>
    </lineage>
</organism>
<dbReference type="EMBL" id="FNXF01000001">
    <property type="protein sequence ID" value="SEH57590.1"/>
    <property type="molecule type" value="Genomic_DNA"/>
</dbReference>
<protein>
    <submittedName>
        <fullName evidence="1">Uncharacterized protein</fullName>
    </submittedName>
</protein>
<name>A0A1H6JEU5_9GAMM</name>